<dbReference type="AlphaFoldDB" id="A0AAD5F4G3"/>
<dbReference type="Proteomes" id="UP001054821">
    <property type="component" value="Chromosome 1"/>
</dbReference>
<dbReference type="SUPFAM" id="SSF81383">
    <property type="entry name" value="F-box domain"/>
    <property type="match status" value="1"/>
</dbReference>
<dbReference type="InterPro" id="IPR001810">
    <property type="entry name" value="F-box_dom"/>
</dbReference>
<accession>A0AAD5F4G3</accession>
<dbReference type="Gene3D" id="1.20.1280.50">
    <property type="match status" value="1"/>
</dbReference>
<organism evidence="2 3">
    <name type="scientific">Prunus dulcis</name>
    <name type="common">Almond</name>
    <name type="synonym">Amygdalus dulcis</name>
    <dbReference type="NCBI Taxonomy" id="3755"/>
    <lineage>
        <taxon>Eukaryota</taxon>
        <taxon>Viridiplantae</taxon>
        <taxon>Streptophyta</taxon>
        <taxon>Embryophyta</taxon>
        <taxon>Tracheophyta</taxon>
        <taxon>Spermatophyta</taxon>
        <taxon>Magnoliopsida</taxon>
        <taxon>eudicotyledons</taxon>
        <taxon>Gunneridae</taxon>
        <taxon>Pentapetalae</taxon>
        <taxon>rosids</taxon>
        <taxon>fabids</taxon>
        <taxon>Rosales</taxon>
        <taxon>Rosaceae</taxon>
        <taxon>Amygdaloideae</taxon>
        <taxon>Amygdaleae</taxon>
        <taxon>Prunus</taxon>
    </lineage>
</organism>
<dbReference type="SMART" id="SM00256">
    <property type="entry name" value="FBOX"/>
    <property type="match status" value="1"/>
</dbReference>
<dbReference type="CDD" id="cd22157">
    <property type="entry name" value="F-box_AtFBW1-like"/>
    <property type="match status" value="1"/>
</dbReference>
<feature type="domain" description="F-box" evidence="1">
    <location>
        <begin position="22"/>
        <end position="63"/>
    </location>
</feature>
<evidence type="ECO:0000259" key="1">
    <source>
        <dbReference type="SMART" id="SM00256"/>
    </source>
</evidence>
<dbReference type="InterPro" id="IPR013187">
    <property type="entry name" value="F-box-assoc_dom_typ3"/>
</dbReference>
<dbReference type="NCBIfam" id="TIGR01640">
    <property type="entry name" value="F_box_assoc_1"/>
    <property type="match status" value="1"/>
</dbReference>
<dbReference type="InterPro" id="IPR017451">
    <property type="entry name" value="F-box-assoc_interact_dom"/>
</dbReference>
<evidence type="ECO:0000313" key="3">
    <source>
        <dbReference type="Proteomes" id="UP001054821"/>
    </source>
</evidence>
<sequence>MAKESRPRKLVKSRYVCINPELPIEIIFCHILPRLPPKSLMRCKCVCKSWSSLFRSPSFVTDFNNFHCNDRNKSTTNFLFQKNSRLFSSKIEGQQGENNFLIPTPIAQLPLQTRSKFLERYPDHVQYILNPTPVAELSYLSRCEALECRPNRVQCVHGLVCASSRCGPVFILNPSTQESIELPYVIDNYRFAYATYHFGYSPQTNEYKVLQILFFRLNRLSNRHIRVNTFTLGRDSSWRPLQVDPAHLRFFYAIGHAFEIRNGRSTGCVCLNGAIHWIHGTEKIIGVFDVRDETFRLVSLPEEYAREFGPDNYGRNKMAFPTGVVEVGGCVGVFADSSWGHNEIVLWILKDYQNLVWVKETINVMPRGAGSVEALGTIHTGELALALYFHGNSPGFDDGPPQLLLYDMESKQYRILDFIFPNNMGVARGIPIKLITSYDDTLLRFTICATEVCATNTISSRKEHFCDAK</sequence>
<name>A0AAD5F4G3_PRUDU</name>
<protein>
    <recommendedName>
        <fullName evidence="1">F-box domain-containing protein</fullName>
    </recommendedName>
</protein>
<dbReference type="Pfam" id="PF08268">
    <property type="entry name" value="FBA_3"/>
    <property type="match status" value="1"/>
</dbReference>
<dbReference type="PANTHER" id="PTHR31111">
    <property type="entry name" value="BNAA05G37150D PROTEIN-RELATED"/>
    <property type="match status" value="1"/>
</dbReference>
<gene>
    <name evidence="2" type="ORF">L3X38_005695</name>
</gene>
<comment type="caution">
    <text evidence="2">The sequence shown here is derived from an EMBL/GenBank/DDBJ whole genome shotgun (WGS) entry which is preliminary data.</text>
</comment>
<dbReference type="PANTHER" id="PTHR31111:SF138">
    <property type="entry name" value="F-BOX ASSOCIATED DOMAIN-CONTAINING PROTEIN"/>
    <property type="match status" value="1"/>
</dbReference>
<proteinExistence type="predicted"/>
<evidence type="ECO:0000313" key="2">
    <source>
        <dbReference type="EMBL" id="KAI5352803.1"/>
    </source>
</evidence>
<keyword evidence="3" id="KW-1185">Reference proteome</keyword>
<reference evidence="2 3" key="1">
    <citation type="journal article" date="2022" name="G3 (Bethesda)">
        <title>Whole-genome sequence and methylome profiling of the almond [Prunus dulcis (Mill.) D.A. Webb] cultivar 'Nonpareil'.</title>
        <authorList>
            <person name="D'Amico-Willman K.M."/>
            <person name="Ouma W.Z."/>
            <person name="Meulia T."/>
            <person name="Sideli G.M."/>
            <person name="Gradziel T.M."/>
            <person name="Fresnedo-Ramirez J."/>
        </authorList>
    </citation>
    <scope>NUCLEOTIDE SEQUENCE [LARGE SCALE GENOMIC DNA]</scope>
    <source>
        <strain evidence="2">Clone GOH B32 T37-40</strain>
    </source>
</reference>
<dbReference type="Pfam" id="PF12937">
    <property type="entry name" value="F-box-like"/>
    <property type="match status" value="1"/>
</dbReference>
<dbReference type="InterPro" id="IPR036047">
    <property type="entry name" value="F-box-like_dom_sf"/>
</dbReference>
<dbReference type="EMBL" id="JAJFAZ020000001">
    <property type="protein sequence ID" value="KAI5352803.1"/>
    <property type="molecule type" value="Genomic_DNA"/>
</dbReference>